<feature type="region of interest" description="Disordered" evidence="1">
    <location>
        <begin position="230"/>
        <end position="283"/>
    </location>
</feature>
<dbReference type="InterPro" id="IPR001387">
    <property type="entry name" value="Cro/C1-type_HTH"/>
</dbReference>
<evidence type="ECO:0000313" key="4">
    <source>
        <dbReference type="Proteomes" id="UP001058003"/>
    </source>
</evidence>
<reference evidence="3" key="1">
    <citation type="submission" date="2021-04" db="EMBL/GenBank/DDBJ databases">
        <title>Dactylosporangium aurantiacum NRRL B-8018 full assembly.</title>
        <authorList>
            <person name="Hartkoorn R.C."/>
            <person name="Beaudoing E."/>
            <person name="Hot D."/>
        </authorList>
    </citation>
    <scope>NUCLEOTIDE SEQUENCE</scope>
    <source>
        <strain evidence="3">NRRL B-8018</strain>
    </source>
</reference>
<gene>
    <name evidence="3" type="ORF">Daura_45485</name>
</gene>
<dbReference type="SMART" id="SM00530">
    <property type="entry name" value="HTH_XRE"/>
    <property type="match status" value="1"/>
</dbReference>
<dbReference type="AlphaFoldDB" id="A0A9Q9MP53"/>
<dbReference type="Gene3D" id="1.10.260.40">
    <property type="entry name" value="lambda repressor-like DNA-binding domains"/>
    <property type="match status" value="1"/>
</dbReference>
<evidence type="ECO:0000259" key="2">
    <source>
        <dbReference type="PROSITE" id="PS50943"/>
    </source>
</evidence>
<sequence length="306" mass="34071">MVRLAIRDARLAMGLTQSTVADAMEWSLSKVMRIENGEVTISQNDLRPLLAYLGVRDKARVDELVQAVKASKQRRRWWEGSRFAGLLTPAMQQWFSYEAEASTMLIYCAVNFPGFLQTAQFAGQVLGFFDDVLSPEAMAACVETRAMRRRALESRGTRPDARVILDESVLFRTQGRLDVLAAAGLGHEGDRRGLADGAHRAVRPAGGRHRELGDLLPRCRGHRACGALPRELDQRRDHRRPDEPGTASGAMGEDLARRIRRGSVEGNDRDPRERAPALSKRVARHGRVMACLGPRRCRCSAMSTTR</sequence>
<dbReference type="EMBL" id="CP073767">
    <property type="protein sequence ID" value="UWZ60131.1"/>
    <property type="molecule type" value="Genomic_DNA"/>
</dbReference>
<dbReference type="CDD" id="cd00093">
    <property type="entry name" value="HTH_XRE"/>
    <property type="match status" value="1"/>
</dbReference>
<organism evidence="3 4">
    <name type="scientific">Dactylosporangium aurantiacum</name>
    <dbReference type="NCBI Taxonomy" id="35754"/>
    <lineage>
        <taxon>Bacteria</taxon>
        <taxon>Bacillati</taxon>
        <taxon>Actinomycetota</taxon>
        <taxon>Actinomycetes</taxon>
        <taxon>Micromonosporales</taxon>
        <taxon>Micromonosporaceae</taxon>
        <taxon>Dactylosporangium</taxon>
    </lineage>
</organism>
<dbReference type="SUPFAM" id="SSF47413">
    <property type="entry name" value="lambda repressor-like DNA-binding domains"/>
    <property type="match status" value="1"/>
</dbReference>
<dbReference type="PROSITE" id="PS50943">
    <property type="entry name" value="HTH_CROC1"/>
    <property type="match status" value="1"/>
</dbReference>
<name>A0A9Q9MP53_9ACTN</name>
<dbReference type="Pfam" id="PF13560">
    <property type="entry name" value="HTH_31"/>
    <property type="match status" value="1"/>
</dbReference>
<dbReference type="GO" id="GO:0003677">
    <property type="term" value="F:DNA binding"/>
    <property type="evidence" value="ECO:0007669"/>
    <property type="project" value="InterPro"/>
</dbReference>
<feature type="domain" description="HTH cro/C1-type" evidence="2">
    <location>
        <begin position="6"/>
        <end position="64"/>
    </location>
</feature>
<protein>
    <submittedName>
        <fullName evidence="3">Helix-turn-helix transcriptional regulator</fullName>
    </submittedName>
</protein>
<evidence type="ECO:0000313" key="3">
    <source>
        <dbReference type="EMBL" id="UWZ60131.1"/>
    </source>
</evidence>
<dbReference type="InterPro" id="IPR010982">
    <property type="entry name" value="Lambda_DNA-bd_dom_sf"/>
</dbReference>
<dbReference type="KEGG" id="daur:Daura_45485"/>
<feature type="compositionally biased region" description="Basic and acidic residues" evidence="1">
    <location>
        <begin position="230"/>
        <end position="243"/>
    </location>
</feature>
<accession>A0A9Q9MP53</accession>
<proteinExistence type="predicted"/>
<keyword evidence="4" id="KW-1185">Reference proteome</keyword>
<evidence type="ECO:0000256" key="1">
    <source>
        <dbReference type="SAM" id="MobiDB-lite"/>
    </source>
</evidence>
<dbReference type="Pfam" id="PF19054">
    <property type="entry name" value="DUF5753"/>
    <property type="match status" value="1"/>
</dbReference>
<dbReference type="InterPro" id="IPR043917">
    <property type="entry name" value="DUF5753"/>
</dbReference>
<dbReference type="Proteomes" id="UP001058003">
    <property type="component" value="Chromosome"/>
</dbReference>
<feature type="compositionally biased region" description="Basic and acidic residues" evidence="1">
    <location>
        <begin position="254"/>
        <end position="275"/>
    </location>
</feature>